<name>A0A0E0GP50_ORYNI</name>
<evidence type="ECO:0000313" key="4">
    <source>
        <dbReference type="Proteomes" id="UP000006591"/>
    </source>
</evidence>
<feature type="region of interest" description="Disordered" evidence="2">
    <location>
        <begin position="545"/>
        <end position="574"/>
    </location>
</feature>
<dbReference type="EnsemblPlants" id="ONIVA03G23340.1">
    <property type="protein sequence ID" value="ONIVA03G23340.1"/>
    <property type="gene ID" value="ONIVA03G23340"/>
</dbReference>
<organism evidence="3">
    <name type="scientific">Oryza nivara</name>
    <name type="common">Indian wild rice</name>
    <name type="synonym">Oryza sativa f. spontanea</name>
    <dbReference type="NCBI Taxonomy" id="4536"/>
    <lineage>
        <taxon>Eukaryota</taxon>
        <taxon>Viridiplantae</taxon>
        <taxon>Streptophyta</taxon>
        <taxon>Embryophyta</taxon>
        <taxon>Tracheophyta</taxon>
        <taxon>Spermatophyta</taxon>
        <taxon>Magnoliopsida</taxon>
        <taxon>Liliopsida</taxon>
        <taxon>Poales</taxon>
        <taxon>Poaceae</taxon>
        <taxon>BOP clade</taxon>
        <taxon>Oryzoideae</taxon>
        <taxon>Oryzeae</taxon>
        <taxon>Oryzinae</taxon>
        <taxon>Oryza</taxon>
    </lineage>
</organism>
<feature type="coiled-coil region" evidence="1">
    <location>
        <begin position="10"/>
        <end position="44"/>
    </location>
</feature>
<evidence type="ECO:0000256" key="1">
    <source>
        <dbReference type="SAM" id="Coils"/>
    </source>
</evidence>
<feature type="region of interest" description="Disordered" evidence="2">
    <location>
        <begin position="413"/>
        <end position="444"/>
    </location>
</feature>
<proteinExistence type="predicted"/>
<reference evidence="3" key="2">
    <citation type="submission" date="2018-04" db="EMBL/GenBank/DDBJ databases">
        <title>OnivRS2 (Oryza nivara Reference Sequence Version 2).</title>
        <authorList>
            <person name="Zhang J."/>
            <person name="Kudrna D."/>
            <person name="Lee S."/>
            <person name="Talag J."/>
            <person name="Rajasekar S."/>
            <person name="Welchert J."/>
            <person name="Hsing Y.-I."/>
            <person name="Wing R.A."/>
        </authorList>
    </citation>
    <scope>NUCLEOTIDE SEQUENCE [LARGE SCALE GENOMIC DNA]</scope>
    <source>
        <strain evidence="3">SL10</strain>
    </source>
</reference>
<evidence type="ECO:0000313" key="3">
    <source>
        <dbReference type="EnsemblPlants" id="ONIVA03G23340.1"/>
    </source>
</evidence>
<dbReference type="Proteomes" id="UP000006591">
    <property type="component" value="Chromosome 3"/>
</dbReference>
<accession>A0A0E0GP50</accession>
<dbReference type="AlphaFoldDB" id="A0A0E0GP50"/>
<sequence length="574" mass="61643">MASPSGVATKAEAEAEAEAVANHLAELRARLAMILSDAEAARATLDEAAGLLREEIRATDHVLLARAFSAIAPRDGPDHLAAAAKLAARMAVPVQPVEAEAAAAAAEVMAATAIAQEAEAVLVAVRDQLQVIRLIARAARATLGEAGRLLREDIRDAKILAADALAVVPALNDRDPQATLAAAAELVASVFSEAPVLPGAIGAAMDLVASVYAVPPPATGPLQEVRDLLGTVSDDHDRARNLFADCRPYLGIEEEGESWEAWTSHRSQALLNGYAAEMRLNRAIWEAGQAVRVHRFYQVGSPRRGRRMKEAWKLKEIMRTVMEEVDAVIAAVVHMRYSIAGEIQIDMDATETLFADAFATVPAPDDRDPKATPHSGHKARRLRVRRGPAAPWGDRCSHGWTSSPACTLSRHRNLGHSRAGAPGYSSRRWPTNIRPRRSSSPTATPLLGVEVKDKKWQEGIATMAEANAHLFTVEVRLQFAICEVQNAVRVHRLYRHPRLLRLSRGVRMREASASKLEQIVSTAIEEVDAALDAIRESLKIIDDAAPQECGGGGGGRGAEGDGLARDRAEGGGQH</sequence>
<keyword evidence="1" id="KW-0175">Coiled coil</keyword>
<feature type="region of interest" description="Disordered" evidence="2">
    <location>
        <begin position="361"/>
        <end position="383"/>
    </location>
</feature>
<feature type="compositionally biased region" description="Basic and acidic residues" evidence="2">
    <location>
        <begin position="558"/>
        <end position="574"/>
    </location>
</feature>
<keyword evidence="4" id="KW-1185">Reference proteome</keyword>
<dbReference type="HOGENOM" id="CLU_475208_0_0_1"/>
<reference evidence="3" key="1">
    <citation type="submission" date="2015-04" db="UniProtKB">
        <authorList>
            <consortium name="EnsemblPlants"/>
        </authorList>
    </citation>
    <scope>IDENTIFICATION</scope>
    <source>
        <strain evidence="3">SL10</strain>
    </source>
</reference>
<dbReference type="Gramene" id="ONIVA03G23340.1">
    <property type="protein sequence ID" value="ONIVA03G23340.1"/>
    <property type="gene ID" value="ONIVA03G23340"/>
</dbReference>
<evidence type="ECO:0000256" key="2">
    <source>
        <dbReference type="SAM" id="MobiDB-lite"/>
    </source>
</evidence>
<protein>
    <submittedName>
        <fullName evidence="3">Uncharacterized protein</fullName>
    </submittedName>
</protein>